<feature type="transmembrane region" description="Helical" evidence="1">
    <location>
        <begin position="12"/>
        <end position="29"/>
    </location>
</feature>
<proteinExistence type="predicted"/>
<dbReference type="EMBL" id="LN857006">
    <property type="protein sequence ID" value="CDP99121.1"/>
    <property type="molecule type" value="Genomic_DNA"/>
</dbReference>
<sequence length="56" mass="6465">MHPPTTNHERALILTILTGPGSISFATMLPQQPKNFRFPSRRIYRRRKVGIVYGQN</sequence>
<dbReference type="AlphaFoldDB" id="A0A1I9G473"/>
<reference evidence="2" key="2">
    <citation type="submission" date="2012-12" db="EMBL/GenBank/DDBJ databases">
        <authorList>
            <consortium name="WormBase Consortium"/>
            <person name="Ghedin E."/>
            <person name="Paulini M."/>
        </authorList>
    </citation>
    <scope>NUCLEOTIDE SEQUENCE</scope>
    <source>
        <strain evidence="2">FR3</strain>
    </source>
</reference>
<evidence type="ECO:0000313" key="2">
    <source>
        <dbReference type="EMBL" id="CDP99121.1"/>
    </source>
</evidence>
<reference evidence="2" key="1">
    <citation type="journal article" date="2007" name="Science">
        <title>Draft genome of the filarial nematode parasite Brugia malayi.</title>
        <authorList>
            <person name="Ghedin E."/>
            <person name="Wang S."/>
            <person name="Spiro D."/>
            <person name="Caler E."/>
            <person name="Zhao Q."/>
            <person name="Crabtree J."/>
            <person name="Allen J.E."/>
            <person name="Delcher A.L."/>
            <person name="Guiliano D.B."/>
            <person name="Miranda-Saavedra D."/>
            <person name="Angiuoli S.V."/>
            <person name="Creasy T."/>
            <person name="Amedeo P."/>
            <person name="Haas B."/>
            <person name="El-Sayed N.M."/>
            <person name="Wortman J.R."/>
            <person name="Feldblyum T."/>
            <person name="Tallon L."/>
            <person name="Schatz M."/>
            <person name="Shumway M."/>
            <person name="Koo H."/>
            <person name="Salzberg S.L."/>
            <person name="Schobel S."/>
            <person name="Pertea M."/>
            <person name="Pop M."/>
            <person name="White O."/>
            <person name="Barton G.J."/>
            <person name="Carlow C.K."/>
            <person name="Crawford M.J."/>
            <person name="Daub J."/>
            <person name="Dimmic M.W."/>
            <person name="Estes C.F."/>
            <person name="Foster J.M."/>
            <person name="Ganatra M."/>
            <person name="Gregory W.F."/>
            <person name="Johnson N.M."/>
            <person name="Jin J."/>
            <person name="Komuniecki R."/>
            <person name="Korf I."/>
            <person name="Kumar S."/>
            <person name="Laney S."/>
            <person name="Li B.W."/>
            <person name="Li W."/>
            <person name="Lindblom T.H."/>
            <person name="Lustigman S."/>
            <person name="Ma D."/>
            <person name="Maina C.V."/>
            <person name="Martin D.M."/>
            <person name="McCarter J.P."/>
            <person name="McReynolds L."/>
            <person name="Mitreva M."/>
            <person name="Nutman T.B."/>
            <person name="Parkinson J."/>
            <person name="Peregrin-Alvarez J.M."/>
            <person name="Poole C."/>
            <person name="Ren Q."/>
            <person name="Saunders L."/>
            <person name="Sluder A.E."/>
            <person name="Smith K."/>
            <person name="Stanke M."/>
            <person name="Unnasch T.R."/>
            <person name="Ware J."/>
            <person name="Wei A.D."/>
            <person name="Weil G."/>
            <person name="Williams D.J."/>
            <person name="Zhang Y."/>
            <person name="Williams S.A."/>
            <person name="Fraser-Liggett C."/>
            <person name="Slatko B."/>
            <person name="Blaxter M.L."/>
            <person name="Scott A.L."/>
        </authorList>
    </citation>
    <scope>NUCLEOTIDE SEQUENCE</scope>
    <source>
        <strain evidence="2">FR3</strain>
    </source>
</reference>
<keyword evidence="1" id="KW-0472">Membrane</keyword>
<gene>
    <name evidence="2" type="primary">Bm610</name>
    <name evidence="2" type="ORF">BM_Bm610</name>
</gene>
<accession>A0A1I9G473</accession>
<keyword evidence="1" id="KW-0812">Transmembrane</keyword>
<organism evidence="2">
    <name type="scientific">Brugia malayi</name>
    <name type="common">Filarial nematode worm</name>
    <dbReference type="NCBI Taxonomy" id="6279"/>
    <lineage>
        <taxon>Eukaryota</taxon>
        <taxon>Metazoa</taxon>
        <taxon>Ecdysozoa</taxon>
        <taxon>Nematoda</taxon>
        <taxon>Chromadorea</taxon>
        <taxon>Rhabditida</taxon>
        <taxon>Spirurina</taxon>
        <taxon>Spiruromorpha</taxon>
        <taxon>Filarioidea</taxon>
        <taxon>Onchocercidae</taxon>
        <taxon>Brugia</taxon>
    </lineage>
</organism>
<protein>
    <submittedName>
        <fullName evidence="2">Bm610</fullName>
    </submittedName>
</protein>
<keyword evidence="1" id="KW-1133">Transmembrane helix</keyword>
<name>A0A1I9G473_BRUMA</name>
<evidence type="ECO:0000256" key="1">
    <source>
        <dbReference type="SAM" id="Phobius"/>
    </source>
</evidence>